<dbReference type="AlphaFoldDB" id="A0A2G5B5W5"/>
<feature type="region of interest" description="Disordered" evidence="1">
    <location>
        <begin position="1"/>
        <end position="26"/>
    </location>
</feature>
<reference evidence="2 3" key="1">
    <citation type="journal article" date="2015" name="Genome Biol. Evol.">
        <title>Phylogenomic analyses indicate that early fungi evolved digesting cell walls of algal ancestors of land plants.</title>
        <authorList>
            <person name="Chang Y."/>
            <person name="Wang S."/>
            <person name="Sekimoto S."/>
            <person name="Aerts A.L."/>
            <person name="Choi C."/>
            <person name="Clum A."/>
            <person name="LaButti K.M."/>
            <person name="Lindquist E.A."/>
            <person name="Yee Ngan C."/>
            <person name="Ohm R.A."/>
            <person name="Salamov A.A."/>
            <person name="Grigoriev I.V."/>
            <person name="Spatafora J.W."/>
            <person name="Berbee M.L."/>
        </authorList>
    </citation>
    <scope>NUCLEOTIDE SEQUENCE [LARGE SCALE GENOMIC DNA]</scope>
    <source>
        <strain evidence="2 3">NRRL 1564</strain>
    </source>
</reference>
<feature type="region of interest" description="Disordered" evidence="1">
    <location>
        <begin position="183"/>
        <end position="236"/>
    </location>
</feature>
<evidence type="ECO:0000313" key="3">
    <source>
        <dbReference type="Proteomes" id="UP000242474"/>
    </source>
</evidence>
<name>A0A2G5B5W5_COERN</name>
<proteinExistence type="predicted"/>
<feature type="compositionally biased region" description="Acidic residues" evidence="1">
    <location>
        <begin position="76"/>
        <end position="92"/>
    </location>
</feature>
<keyword evidence="3" id="KW-1185">Reference proteome</keyword>
<gene>
    <name evidence="2" type="ORF">COEREDRAFT_10444</name>
</gene>
<protein>
    <submittedName>
        <fullName evidence="2">Uncharacterized protein</fullName>
    </submittedName>
</protein>
<sequence>MGARVSNKVAADVPSLPAGNLDPENADTSEIISEEADEIPNSDSEEFALDTEEMPDEVGNILEVVQEISDTRLSPDDDAEETNAYLADDDFSDMSSVERTESEYRLTEAEMHSTESETDSVLGTELLFAAEHSTPSLVDEPAAKRVSIDNSLCRSERVVKPSEKLLSWKPELLNSQVAACGPQSQMELEDSASVRYEERVTPSGVMSQPAESALRSAGDSISESDPPPPFLSGLHL</sequence>
<evidence type="ECO:0000313" key="2">
    <source>
        <dbReference type="EMBL" id="PIA14392.1"/>
    </source>
</evidence>
<feature type="region of interest" description="Disordered" evidence="1">
    <location>
        <begin position="69"/>
        <end position="120"/>
    </location>
</feature>
<accession>A0A2G5B5W5</accession>
<feature type="compositionally biased region" description="Basic and acidic residues" evidence="1">
    <location>
        <begin position="96"/>
        <end position="115"/>
    </location>
</feature>
<organism evidence="2 3">
    <name type="scientific">Coemansia reversa (strain ATCC 12441 / NRRL 1564)</name>
    <dbReference type="NCBI Taxonomy" id="763665"/>
    <lineage>
        <taxon>Eukaryota</taxon>
        <taxon>Fungi</taxon>
        <taxon>Fungi incertae sedis</taxon>
        <taxon>Zoopagomycota</taxon>
        <taxon>Kickxellomycotina</taxon>
        <taxon>Kickxellomycetes</taxon>
        <taxon>Kickxellales</taxon>
        <taxon>Kickxellaceae</taxon>
        <taxon>Coemansia</taxon>
    </lineage>
</organism>
<dbReference type="Proteomes" id="UP000242474">
    <property type="component" value="Unassembled WGS sequence"/>
</dbReference>
<dbReference type="EMBL" id="KZ303518">
    <property type="protein sequence ID" value="PIA14392.1"/>
    <property type="molecule type" value="Genomic_DNA"/>
</dbReference>
<evidence type="ECO:0000256" key="1">
    <source>
        <dbReference type="SAM" id="MobiDB-lite"/>
    </source>
</evidence>